<evidence type="ECO:0008006" key="3">
    <source>
        <dbReference type="Google" id="ProtNLM"/>
    </source>
</evidence>
<evidence type="ECO:0000313" key="2">
    <source>
        <dbReference type="Proteomes" id="UP000184071"/>
    </source>
</evidence>
<dbReference type="EMBL" id="FQWC01000004">
    <property type="protein sequence ID" value="SHG85133.1"/>
    <property type="molecule type" value="Genomic_DNA"/>
</dbReference>
<name>A0A1M5N7Y9_9FLAO</name>
<evidence type="ECO:0000313" key="1">
    <source>
        <dbReference type="EMBL" id="SHG85133.1"/>
    </source>
</evidence>
<organism evidence="1 2">
    <name type="scientific">Flavobacterium defluvii</name>
    <dbReference type="NCBI Taxonomy" id="370979"/>
    <lineage>
        <taxon>Bacteria</taxon>
        <taxon>Pseudomonadati</taxon>
        <taxon>Bacteroidota</taxon>
        <taxon>Flavobacteriia</taxon>
        <taxon>Flavobacteriales</taxon>
        <taxon>Flavobacteriaceae</taxon>
        <taxon>Flavobacterium</taxon>
    </lineage>
</organism>
<dbReference type="InterPro" id="IPR018247">
    <property type="entry name" value="EF_Hand_1_Ca_BS"/>
</dbReference>
<protein>
    <recommendedName>
        <fullName evidence="3">EF-hand domain-containing protein</fullName>
    </recommendedName>
</protein>
<proteinExistence type="predicted"/>
<accession>A0A1M5N7Y9</accession>
<dbReference type="PROSITE" id="PS00018">
    <property type="entry name" value="EF_HAND_1"/>
    <property type="match status" value="1"/>
</dbReference>
<dbReference type="AlphaFoldDB" id="A0A1M5N7Y9"/>
<dbReference type="Proteomes" id="UP000184071">
    <property type="component" value="Unassembled WGS sequence"/>
</dbReference>
<reference evidence="2" key="1">
    <citation type="submission" date="2016-11" db="EMBL/GenBank/DDBJ databases">
        <authorList>
            <person name="Varghese N."/>
            <person name="Submissions S."/>
        </authorList>
    </citation>
    <scope>NUCLEOTIDE SEQUENCE [LARGE SCALE GENOMIC DNA]</scope>
    <source>
        <strain evidence="2">DSM 17963</strain>
    </source>
</reference>
<sequence>MIIEYYLSMRKYFKYIALAIVGTLISCREEVQKPKVSYDVSNKVSVTKADSTQIEVADLPIQMEGTDYLIHPVGDLRVFEKGSKARYGSSSVNDVSFTISNLGEYEITGYLQNLKFQKADSDSIHALSDKPVLILTATYLKTVADKTKNKIMVYTLTDSDTNKDGKIDTSDIKTLYLSNISGENFTKVSADLQELVDWNLIESKNRLYFRTIEDTNQNGQFDKNDVLHYNYIDLTSKKWEVKSYKPI</sequence>
<gene>
    <name evidence="1" type="ORF">SAMN05443663_10499</name>
</gene>
<keyword evidence="2" id="KW-1185">Reference proteome</keyword>
<dbReference type="STRING" id="370979.SAMN05443663_10499"/>